<evidence type="ECO:0000256" key="3">
    <source>
        <dbReference type="ARBA" id="ARBA00022723"/>
    </source>
</evidence>
<keyword evidence="3 7" id="KW-0479">Metal-binding</keyword>
<dbReference type="EMBL" id="HG793145">
    <property type="protein sequence ID" value="CRL24523.1"/>
    <property type="molecule type" value="Genomic_DNA"/>
</dbReference>
<evidence type="ECO:0000256" key="5">
    <source>
        <dbReference type="ARBA" id="ARBA00023002"/>
    </source>
</evidence>
<protein>
    <submittedName>
        <fullName evidence="9">Alcohol dehydrogenase superfamily, zinc-containing</fullName>
    </submittedName>
</protein>
<reference evidence="9 10" key="1">
    <citation type="journal article" date="2014" name="Nat. Commun.">
        <title>Multiple recent horizontal transfers of a large genomic region in cheese making fungi.</title>
        <authorList>
            <person name="Cheeseman K."/>
            <person name="Ropars J."/>
            <person name="Renault P."/>
            <person name="Dupont J."/>
            <person name="Gouzy J."/>
            <person name="Branca A."/>
            <person name="Abraham A.L."/>
            <person name="Ceppi M."/>
            <person name="Conseiller E."/>
            <person name="Debuchy R."/>
            <person name="Malagnac F."/>
            <person name="Goarin A."/>
            <person name="Silar P."/>
            <person name="Lacoste S."/>
            <person name="Sallet E."/>
            <person name="Bensimon A."/>
            <person name="Giraud T."/>
            <person name="Brygoo Y."/>
        </authorList>
    </citation>
    <scope>NUCLEOTIDE SEQUENCE [LARGE SCALE GENOMIC DNA]</scope>
    <source>
        <strain evidence="10">FM 013</strain>
    </source>
</reference>
<evidence type="ECO:0000313" key="9">
    <source>
        <dbReference type="EMBL" id="CRL24523.1"/>
    </source>
</evidence>
<keyword evidence="5" id="KW-0560">Oxidoreductase</keyword>
<dbReference type="STRING" id="1429867.A0A0G4PDW6"/>
<dbReference type="Pfam" id="PF13384">
    <property type="entry name" value="HTH_23"/>
    <property type="match status" value="1"/>
</dbReference>
<dbReference type="InterPro" id="IPR020843">
    <property type="entry name" value="ER"/>
</dbReference>
<dbReference type="InterPro" id="IPR036291">
    <property type="entry name" value="NAD(P)-bd_dom_sf"/>
</dbReference>
<organism evidence="9 10">
    <name type="scientific">Penicillium camemberti (strain FM 013)</name>
    <dbReference type="NCBI Taxonomy" id="1429867"/>
    <lineage>
        <taxon>Eukaryota</taxon>
        <taxon>Fungi</taxon>
        <taxon>Dikarya</taxon>
        <taxon>Ascomycota</taxon>
        <taxon>Pezizomycotina</taxon>
        <taxon>Eurotiomycetes</taxon>
        <taxon>Eurotiomycetidae</taxon>
        <taxon>Eurotiales</taxon>
        <taxon>Aspergillaceae</taxon>
        <taxon>Penicillium</taxon>
    </lineage>
</organism>
<dbReference type="AlphaFoldDB" id="A0A0G4PDW6"/>
<dbReference type="PROSITE" id="PS00059">
    <property type="entry name" value="ADH_ZINC"/>
    <property type="match status" value="1"/>
</dbReference>
<dbReference type="SUPFAM" id="SSF51735">
    <property type="entry name" value="NAD(P)-binding Rossmann-fold domains"/>
    <property type="match status" value="1"/>
</dbReference>
<dbReference type="SUPFAM" id="SSF46689">
    <property type="entry name" value="Homeodomain-like"/>
    <property type="match status" value="1"/>
</dbReference>
<proteinExistence type="inferred from homology"/>
<dbReference type="GO" id="GO:0008270">
    <property type="term" value="F:zinc ion binding"/>
    <property type="evidence" value="ECO:0007669"/>
    <property type="project" value="InterPro"/>
</dbReference>
<dbReference type="InterPro" id="IPR002328">
    <property type="entry name" value="ADH_Zn_CS"/>
</dbReference>
<dbReference type="Gene3D" id="3.40.50.720">
    <property type="entry name" value="NAD(P)-binding Rossmann-like Domain"/>
    <property type="match status" value="1"/>
</dbReference>
<dbReference type="PANTHER" id="PTHR42940:SF2">
    <property type="entry name" value="DEHYDROGENASE FAMILY OXIDOREDUCTASE, PUTATIVE (JCVI)-RELATED"/>
    <property type="match status" value="1"/>
</dbReference>
<comment type="cofactor">
    <cofactor evidence="1 7">
        <name>Zn(2+)</name>
        <dbReference type="ChEBI" id="CHEBI:29105"/>
    </cofactor>
</comment>
<sequence length="403" mass="42548">MANSTPTLQQAAVVQNPGENATITLHNDIPVASPEQNEVLIKLTCTGLCRSELRAVLAWGAYNSIIGHEGVGTVVKAGPEVSESLLGERVGVKWLYSACNECSVCKRGFPHNCAQQLNTSRHVPGTLQQYVIADARFLTLIPEGVADEVAAPLLCAGLTMVGALSKLDKELQAGDFVVISGSGGGLGHIGVQIASRMKGLRVIAVDSGDDKRALSLESGAEVFFDYKTDDVIARVREFTGEGAHATIVVPGTKEALKMAPNLVRNMGFVVNVGLPPNDLDIPLSATLCTARGLTFIGSSVGTEAQLADLLQAAAVGTISPSIEVFDFSVVPTLIEKLREDGIIGRAVVTLPQPAPSTELSETTRAAIIKALENGDSAIKIAKDLRVARSTVYRTKRVFKNAKI</sequence>
<dbReference type="GO" id="GO:0005737">
    <property type="term" value="C:cytoplasm"/>
    <property type="evidence" value="ECO:0007669"/>
    <property type="project" value="TreeGrafter"/>
</dbReference>
<gene>
    <name evidence="9" type="ORF">PCAMFM013_S012g000132</name>
</gene>
<dbReference type="InterPro" id="IPR013154">
    <property type="entry name" value="ADH-like_N"/>
</dbReference>
<name>A0A0G4PDW6_PENC3</name>
<evidence type="ECO:0000256" key="7">
    <source>
        <dbReference type="RuleBase" id="RU361277"/>
    </source>
</evidence>
<dbReference type="Pfam" id="PF08240">
    <property type="entry name" value="ADH_N"/>
    <property type="match status" value="1"/>
</dbReference>
<dbReference type="Gene3D" id="1.10.10.10">
    <property type="entry name" value="Winged helix-like DNA-binding domain superfamily/Winged helix DNA-binding domain"/>
    <property type="match status" value="1"/>
</dbReference>
<evidence type="ECO:0000256" key="6">
    <source>
        <dbReference type="ARBA" id="ARBA00023027"/>
    </source>
</evidence>
<dbReference type="PANTHER" id="PTHR42940">
    <property type="entry name" value="ALCOHOL DEHYDROGENASE 1-RELATED"/>
    <property type="match status" value="1"/>
</dbReference>
<evidence type="ECO:0000256" key="4">
    <source>
        <dbReference type="ARBA" id="ARBA00022833"/>
    </source>
</evidence>
<dbReference type="GO" id="GO:0004022">
    <property type="term" value="F:alcohol dehydrogenase (NAD+) activity"/>
    <property type="evidence" value="ECO:0007669"/>
    <property type="project" value="TreeGrafter"/>
</dbReference>
<dbReference type="Proteomes" id="UP000053732">
    <property type="component" value="Unassembled WGS sequence"/>
</dbReference>
<keyword evidence="4 7" id="KW-0862">Zinc</keyword>
<dbReference type="SMART" id="SM00829">
    <property type="entry name" value="PKS_ER"/>
    <property type="match status" value="1"/>
</dbReference>
<feature type="domain" description="Enoyl reductase (ER)" evidence="8">
    <location>
        <begin position="18"/>
        <end position="348"/>
    </location>
</feature>
<dbReference type="InterPro" id="IPR013149">
    <property type="entry name" value="ADH-like_C"/>
</dbReference>
<dbReference type="CDD" id="cd08297">
    <property type="entry name" value="CAD3"/>
    <property type="match status" value="1"/>
</dbReference>
<dbReference type="InterPro" id="IPR036388">
    <property type="entry name" value="WH-like_DNA-bd_sf"/>
</dbReference>
<dbReference type="SUPFAM" id="SSF50129">
    <property type="entry name" value="GroES-like"/>
    <property type="match status" value="1"/>
</dbReference>
<dbReference type="Pfam" id="PF00107">
    <property type="entry name" value="ADH_zinc_N"/>
    <property type="match status" value="1"/>
</dbReference>
<evidence type="ECO:0000313" key="10">
    <source>
        <dbReference type="Proteomes" id="UP000053732"/>
    </source>
</evidence>
<dbReference type="InterPro" id="IPR011032">
    <property type="entry name" value="GroES-like_sf"/>
</dbReference>
<evidence type="ECO:0000256" key="1">
    <source>
        <dbReference type="ARBA" id="ARBA00001947"/>
    </source>
</evidence>
<accession>A0A0G4PDW6</accession>
<dbReference type="InterPro" id="IPR009057">
    <property type="entry name" value="Homeodomain-like_sf"/>
</dbReference>
<evidence type="ECO:0000256" key="2">
    <source>
        <dbReference type="ARBA" id="ARBA00008072"/>
    </source>
</evidence>
<dbReference type="FunFam" id="3.40.50.720:FF:000039">
    <property type="entry name" value="Alcohol dehydrogenase AdhP"/>
    <property type="match status" value="1"/>
</dbReference>
<dbReference type="Gene3D" id="3.90.180.10">
    <property type="entry name" value="Medium-chain alcohol dehydrogenases, catalytic domain"/>
    <property type="match status" value="1"/>
</dbReference>
<evidence type="ECO:0000259" key="8">
    <source>
        <dbReference type="SMART" id="SM00829"/>
    </source>
</evidence>
<keyword evidence="10" id="KW-1185">Reference proteome</keyword>
<comment type="similarity">
    <text evidence="2 7">Belongs to the zinc-containing alcohol dehydrogenase family.</text>
</comment>
<keyword evidence="6" id="KW-0520">NAD</keyword>